<protein>
    <submittedName>
        <fullName evidence="1">DUF1491 family protein</fullName>
    </submittedName>
</protein>
<organism evidence="1 2">
    <name type="scientific">Stakelama saccharophila</name>
    <dbReference type="NCBI Taxonomy" id="3075605"/>
    <lineage>
        <taxon>Bacteria</taxon>
        <taxon>Pseudomonadati</taxon>
        <taxon>Pseudomonadota</taxon>
        <taxon>Alphaproteobacteria</taxon>
        <taxon>Sphingomonadales</taxon>
        <taxon>Sphingomonadaceae</taxon>
        <taxon>Stakelama</taxon>
    </lineage>
</organism>
<dbReference type="Gene3D" id="3.40.1530.20">
    <property type="entry name" value="Protein of unknown function (DUF1491)"/>
    <property type="match status" value="1"/>
</dbReference>
<name>A0ABZ0BA86_9SPHN</name>
<proteinExistence type="predicted"/>
<gene>
    <name evidence="1" type="ORF">RPR59_01670</name>
</gene>
<accession>A0ABZ0BA86</accession>
<dbReference type="Pfam" id="PF07372">
    <property type="entry name" value="DUF1491"/>
    <property type="match status" value="1"/>
</dbReference>
<dbReference type="Proteomes" id="UP001302249">
    <property type="component" value="Chromosome"/>
</dbReference>
<reference evidence="1 2" key="1">
    <citation type="submission" date="2023-09" db="EMBL/GenBank/DDBJ databases">
        <authorList>
            <person name="Rey-Velasco X."/>
        </authorList>
    </citation>
    <scope>NUCLEOTIDE SEQUENCE [LARGE SCALE GENOMIC DNA]</scope>
    <source>
        <strain evidence="1 2">W311</strain>
    </source>
</reference>
<dbReference type="EMBL" id="CP135076">
    <property type="protein sequence ID" value="WNO53995.1"/>
    <property type="molecule type" value="Genomic_DNA"/>
</dbReference>
<evidence type="ECO:0000313" key="1">
    <source>
        <dbReference type="EMBL" id="WNO53995.1"/>
    </source>
</evidence>
<evidence type="ECO:0000313" key="2">
    <source>
        <dbReference type="Proteomes" id="UP001302249"/>
    </source>
</evidence>
<dbReference type="RefSeq" id="WP_313916008.1">
    <property type="nucleotide sequence ID" value="NZ_CP135076.1"/>
</dbReference>
<keyword evidence="2" id="KW-1185">Reference proteome</keyword>
<dbReference type="InterPro" id="IPR009964">
    <property type="entry name" value="DUF1491"/>
</dbReference>
<sequence>MTARLTSEFVVKALLRRVHAEGGSGAVLARGDAISGAILLLLLDRGVNPRFLERLMDFDGRYRLAEAGPANAETPHDINDYWQRRCRNDPDLWVVELDIAAAERLAAETIVSG</sequence>